<dbReference type="EMBL" id="SRRZ01000117">
    <property type="protein sequence ID" value="NQE37188.1"/>
    <property type="molecule type" value="Genomic_DNA"/>
</dbReference>
<dbReference type="PANTHER" id="PTHR14136">
    <property type="entry name" value="BTB_POZ DOMAIN-CONTAINING PROTEIN KCTD9"/>
    <property type="match status" value="1"/>
</dbReference>
<dbReference type="Pfam" id="PF00805">
    <property type="entry name" value="Pentapeptide"/>
    <property type="match status" value="1"/>
</dbReference>
<accession>A0ABX2D4U6</accession>
<reference evidence="1 2" key="1">
    <citation type="journal article" date="2020" name="Sci. Rep.">
        <title>A novel cyanobacterial geosmin producer, revising GeoA distribution and dispersion patterns in Bacteria.</title>
        <authorList>
            <person name="Churro C."/>
            <person name="Semedo-Aguiar A.P."/>
            <person name="Silva A.D."/>
            <person name="Pereira-Leal J.B."/>
            <person name="Leite R.B."/>
        </authorList>
    </citation>
    <scope>NUCLEOTIDE SEQUENCE [LARGE SCALE GENOMIC DNA]</scope>
    <source>
        <strain evidence="1 2">IPMA8</strain>
    </source>
</reference>
<dbReference type="Gene3D" id="2.160.20.80">
    <property type="entry name" value="E3 ubiquitin-protein ligase SopA"/>
    <property type="match status" value="1"/>
</dbReference>
<dbReference type="InterPro" id="IPR051082">
    <property type="entry name" value="Pentapeptide-BTB/POZ_domain"/>
</dbReference>
<gene>
    <name evidence="1" type="primary">pipB2_29</name>
    <name evidence="1" type="ORF">E5S67_04956</name>
</gene>
<dbReference type="RefSeq" id="WP_172191037.1">
    <property type="nucleotide sequence ID" value="NZ_CAWPPK010000021.1"/>
</dbReference>
<dbReference type="InterPro" id="IPR001646">
    <property type="entry name" value="5peptide_repeat"/>
</dbReference>
<dbReference type="Proteomes" id="UP000702425">
    <property type="component" value="Unassembled WGS sequence"/>
</dbReference>
<sequence length="172" mass="18355">MKLKNLFTAGLSIAVVFTAAKYLIFSNQQNQVKELLQTKQCPECNFSNANLKGLDLQGVNLQGANLEGANLSGAKLANANLKNANLNRANLTGADLGCAGITFNLEANEKEANMDFNVTAVPEQNNPENAVVGFKMKATDRGATMRLNLMGCADLSNASLQEAQMPNGKIHP</sequence>
<evidence type="ECO:0000313" key="2">
    <source>
        <dbReference type="Proteomes" id="UP000702425"/>
    </source>
</evidence>
<protein>
    <submittedName>
        <fullName evidence="1">Secreted effector protein PipB2</fullName>
    </submittedName>
</protein>
<dbReference type="SUPFAM" id="SSF141571">
    <property type="entry name" value="Pentapeptide repeat-like"/>
    <property type="match status" value="1"/>
</dbReference>
<organism evidence="1 2">
    <name type="scientific">Microcoleus asticus IPMA8</name>
    <dbReference type="NCBI Taxonomy" id="2563858"/>
    <lineage>
        <taxon>Bacteria</taxon>
        <taxon>Bacillati</taxon>
        <taxon>Cyanobacteriota</taxon>
        <taxon>Cyanophyceae</taxon>
        <taxon>Oscillatoriophycideae</taxon>
        <taxon>Oscillatoriales</taxon>
        <taxon>Microcoleaceae</taxon>
        <taxon>Microcoleus</taxon>
        <taxon>Microcoleus asticus</taxon>
    </lineage>
</organism>
<dbReference type="PANTHER" id="PTHR14136:SF17">
    <property type="entry name" value="BTB_POZ DOMAIN-CONTAINING PROTEIN KCTD9"/>
    <property type="match status" value="1"/>
</dbReference>
<evidence type="ECO:0000313" key="1">
    <source>
        <dbReference type="EMBL" id="NQE37188.1"/>
    </source>
</evidence>
<keyword evidence="2" id="KW-1185">Reference proteome</keyword>
<name>A0ABX2D4U6_9CYAN</name>
<proteinExistence type="predicted"/>
<comment type="caution">
    <text evidence="1">The sequence shown here is derived from an EMBL/GenBank/DDBJ whole genome shotgun (WGS) entry which is preliminary data.</text>
</comment>